<evidence type="ECO:0000313" key="12">
    <source>
        <dbReference type="EMBL" id="TPX43467.1"/>
    </source>
</evidence>
<keyword evidence="3 10" id="KW-0444">Lipid biosynthesis</keyword>
<dbReference type="EMBL" id="QEAN01000198">
    <property type="protein sequence ID" value="TPX43467.1"/>
    <property type="molecule type" value="Genomic_DNA"/>
</dbReference>
<proteinExistence type="inferred from homology"/>
<dbReference type="SUPFAM" id="SSF56024">
    <property type="entry name" value="Phospholipase D/nuclease"/>
    <property type="match status" value="1"/>
</dbReference>
<sequence length="581" mass="65734">MVPSRQPYIVKYGGARVRKAVSQTAKPYGLTAVERGDLETRAYSHALVVCKYCIIVAIGSTTMERFPTIVNTSQPESANVLPRHWPVFGTQGDNIEIIQLPTEFHQVLLDMIRGARRFVTLVSLDLGSEQTDIVEALHASLREKPELNVHVLLDSLYKPQALGMLAKLKQEFDGRCRLSFFESPTAARKVIIKRILTTRVDEVLGVQHMKCYLFDNDVIIGGANLNTAYLTNRQDRYIRFKNNTALTQFYYDLTNTLGDVSHHPVAADDPNGSSYLSPDQKKESIFKKAKLKLDTKKTFKKVSKALQDFVHRWQHKVSINEGDDTVLVPTMQLGFINLRQDEALFEELLGTTCVPNTISSNVGITGEEANVANGNRIVDDEGGGDGKQDNTKDDVNKWRVVLSSPYFNFPPHYRYLLLRSNELAGTKFKIMTAAPKCTELGKEEGLAKHVPSAYTYLEYRFLHPYNIIKKNKKQKDFVLEEYGREGWTFHGKGIWLYAPGDPLPCATTVGSSNFNKRSLKRDFEASLCILTNNRSLQQRIHDNLEFMRQSATPVDEEILQSKERKANFIIRSAAFLAKDML</sequence>
<dbReference type="GO" id="GO:0008444">
    <property type="term" value="F:CDP-diacylglycerol-glycerol-3-phosphate 3-phosphatidyltransferase activity"/>
    <property type="evidence" value="ECO:0007669"/>
    <property type="project" value="UniProtKB-EC"/>
</dbReference>
<comment type="similarity">
    <text evidence="2 10">Belongs to the CDP-alcohol phosphatidyltransferase class-II family.</text>
</comment>
<evidence type="ECO:0000259" key="11">
    <source>
        <dbReference type="PROSITE" id="PS50035"/>
    </source>
</evidence>
<evidence type="ECO:0000256" key="3">
    <source>
        <dbReference type="ARBA" id="ARBA00022516"/>
    </source>
</evidence>
<dbReference type="PIRSF" id="PIRSF000850">
    <property type="entry name" value="Phospholipase_D_PSS"/>
    <property type="match status" value="1"/>
</dbReference>
<dbReference type="VEuPathDB" id="FungiDB:SeMB42_g04699"/>
<keyword evidence="13" id="KW-1185">Reference proteome</keyword>
<dbReference type="Proteomes" id="UP000317494">
    <property type="component" value="Unassembled WGS sequence"/>
</dbReference>
<keyword evidence="10" id="KW-0067">ATP-binding</keyword>
<feature type="domain" description="PLD phosphodiesterase" evidence="11">
    <location>
        <begin position="203"/>
        <end position="229"/>
    </location>
</feature>
<evidence type="ECO:0000256" key="6">
    <source>
        <dbReference type="ARBA" id="ARBA00023098"/>
    </source>
</evidence>
<keyword evidence="10" id="KW-0547">Nucleotide-binding</keyword>
<evidence type="ECO:0000256" key="10">
    <source>
        <dbReference type="RuleBase" id="RU365024"/>
    </source>
</evidence>
<evidence type="ECO:0000256" key="7">
    <source>
        <dbReference type="ARBA" id="ARBA00023209"/>
    </source>
</evidence>
<evidence type="ECO:0000256" key="8">
    <source>
        <dbReference type="ARBA" id="ARBA00023264"/>
    </source>
</evidence>
<comment type="caution">
    <text evidence="12">The sequence shown here is derived from an EMBL/GenBank/DDBJ whole genome shotgun (WGS) entry which is preliminary data.</text>
</comment>
<dbReference type="GO" id="GO:0005739">
    <property type="term" value="C:mitochondrion"/>
    <property type="evidence" value="ECO:0007669"/>
    <property type="project" value="UniProtKB-SubCell"/>
</dbReference>
<dbReference type="CDD" id="cd09137">
    <property type="entry name" value="PLDc_PGS1_euk_2"/>
    <property type="match status" value="1"/>
</dbReference>
<evidence type="ECO:0000256" key="1">
    <source>
        <dbReference type="ARBA" id="ARBA00005042"/>
    </source>
</evidence>
<name>A0A507CW84_9FUNG</name>
<keyword evidence="8 10" id="KW-1208">Phospholipid metabolism</keyword>
<evidence type="ECO:0000256" key="2">
    <source>
        <dbReference type="ARBA" id="ARBA00010682"/>
    </source>
</evidence>
<keyword evidence="6 10" id="KW-0443">Lipid metabolism</keyword>
<dbReference type="InterPro" id="IPR001736">
    <property type="entry name" value="PLipase_D/transphosphatidylase"/>
</dbReference>
<dbReference type="STRING" id="286115.A0A507CW84"/>
<evidence type="ECO:0000313" key="13">
    <source>
        <dbReference type="Proteomes" id="UP000317494"/>
    </source>
</evidence>
<organism evidence="12 13">
    <name type="scientific">Synchytrium endobioticum</name>
    <dbReference type="NCBI Taxonomy" id="286115"/>
    <lineage>
        <taxon>Eukaryota</taxon>
        <taxon>Fungi</taxon>
        <taxon>Fungi incertae sedis</taxon>
        <taxon>Chytridiomycota</taxon>
        <taxon>Chytridiomycota incertae sedis</taxon>
        <taxon>Chytridiomycetes</taxon>
        <taxon>Synchytriales</taxon>
        <taxon>Synchytriaceae</taxon>
        <taxon>Synchytrium</taxon>
    </lineage>
</organism>
<evidence type="ECO:0000256" key="5">
    <source>
        <dbReference type="ARBA" id="ARBA00022737"/>
    </source>
</evidence>
<dbReference type="AlphaFoldDB" id="A0A507CW84"/>
<comment type="pathway">
    <text evidence="1 10">Phospholipid metabolism; phosphatidylglycerol biosynthesis; phosphatidylglycerol from CDP-diacylglycerol: step 1/2.</text>
</comment>
<accession>A0A507CW84</accession>
<dbReference type="SMART" id="SM00155">
    <property type="entry name" value="PLDc"/>
    <property type="match status" value="2"/>
</dbReference>
<protein>
    <recommendedName>
        <fullName evidence="10">CDP-diacylglycerol--glycerol-3-phosphate 3-phosphatidyltransferase</fullName>
        <ecNumber evidence="10">2.7.8.5</ecNumber>
    </recommendedName>
</protein>
<dbReference type="UniPathway" id="UPA00084">
    <property type="reaction ID" value="UER00503"/>
</dbReference>
<keyword evidence="4 10" id="KW-0808">Transferase</keyword>
<dbReference type="PANTHER" id="PTHR12586:SF1">
    <property type="entry name" value="CDP-DIACYLGLYCEROL--GLYCEROL-3-PHOSPHATE 3-PHOSPHATIDYLTRANSFERASE, MITOCHONDRIAL"/>
    <property type="match status" value="1"/>
</dbReference>
<gene>
    <name evidence="12" type="ORF">SeMB42_g04699</name>
</gene>
<evidence type="ECO:0000256" key="9">
    <source>
        <dbReference type="ARBA" id="ARBA00048586"/>
    </source>
</evidence>
<comment type="function">
    <text evidence="10">Functions in the biosynthesis of the anionic phospholipids phosphatidylglycerol and cardiolipin.</text>
</comment>
<keyword evidence="10" id="KW-0496">Mitochondrion</keyword>
<comment type="catalytic activity">
    <reaction evidence="9 10">
        <text>a CDP-1,2-diacyl-sn-glycerol + sn-glycerol 3-phosphate = a 1,2-diacyl-sn-glycero-3-phospho-(1'-sn-glycero-3'-phosphate) + CMP + H(+)</text>
        <dbReference type="Rhea" id="RHEA:12593"/>
        <dbReference type="ChEBI" id="CHEBI:15378"/>
        <dbReference type="ChEBI" id="CHEBI:57597"/>
        <dbReference type="ChEBI" id="CHEBI:58332"/>
        <dbReference type="ChEBI" id="CHEBI:60110"/>
        <dbReference type="ChEBI" id="CHEBI:60377"/>
        <dbReference type="EC" id="2.7.8.5"/>
    </reaction>
</comment>
<reference evidence="12 13" key="1">
    <citation type="journal article" date="2019" name="Sci. Rep.">
        <title>Comparative genomics of chytrid fungi reveal insights into the obligate biotrophic and pathogenic lifestyle of Synchytrium endobioticum.</title>
        <authorList>
            <person name="van de Vossenberg B.T.L.H."/>
            <person name="Warris S."/>
            <person name="Nguyen H.D.T."/>
            <person name="van Gent-Pelzer M.P.E."/>
            <person name="Joly D.L."/>
            <person name="van de Geest H.C."/>
            <person name="Bonants P.J.M."/>
            <person name="Smith D.S."/>
            <person name="Levesque C.A."/>
            <person name="van der Lee T.A.J."/>
        </authorList>
    </citation>
    <scope>NUCLEOTIDE SEQUENCE [LARGE SCALE GENOMIC DNA]</scope>
    <source>
        <strain evidence="12 13">MB42</strain>
    </source>
</reference>
<comment type="subcellular location">
    <subcellularLocation>
        <location evidence="10">Mitochondrion</location>
    </subcellularLocation>
</comment>
<evidence type="ECO:0000256" key="4">
    <source>
        <dbReference type="ARBA" id="ARBA00022679"/>
    </source>
</evidence>
<dbReference type="Gene3D" id="3.30.870.10">
    <property type="entry name" value="Endonuclease Chain A"/>
    <property type="match status" value="2"/>
</dbReference>
<dbReference type="GO" id="GO:0005524">
    <property type="term" value="F:ATP binding"/>
    <property type="evidence" value="ECO:0007669"/>
    <property type="project" value="UniProtKB-KW"/>
</dbReference>
<dbReference type="PANTHER" id="PTHR12586">
    <property type="entry name" value="CDP-DIACYLGLYCEROL--SERINE O-PHOSPHATIDYLTRANSFERASE"/>
    <property type="match status" value="1"/>
</dbReference>
<dbReference type="GO" id="GO:0032049">
    <property type="term" value="P:cardiolipin biosynthetic process"/>
    <property type="evidence" value="ECO:0007669"/>
    <property type="project" value="InterPro"/>
</dbReference>
<dbReference type="EC" id="2.7.8.5" evidence="10"/>
<dbReference type="PROSITE" id="PS50035">
    <property type="entry name" value="PLD"/>
    <property type="match status" value="1"/>
</dbReference>
<dbReference type="InterPro" id="IPR016270">
    <property type="entry name" value="PGS1"/>
</dbReference>
<keyword evidence="5" id="KW-0677">Repeat</keyword>
<keyword evidence="7 10" id="KW-0594">Phospholipid biosynthesis</keyword>